<dbReference type="PRINTS" id="PR00420">
    <property type="entry name" value="RNGMNOXGNASE"/>
</dbReference>
<keyword evidence="5" id="KW-0274">FAD</keyword>
<accession>A0A443IRB4</accession>
<proteinExistence type="inferred from homology"/>
<comment type="caution">
    <text evidence="14">The sequence shown here is derived from an EMBL/GenBank/DDBJ whole genome shotgun (WGS) entry which is preliminary data.</text>
</comment>
<evidence type="ECO:0000256" key="4">
    <source>
        <dbReference type="ARBA" id="ARBA00022631"/>
    </source>
</evidence>
<comment type="cofactor">
    <cofactor evidence="1">
        <name>FAD</name>
        <dbReference type="ChEBI" id="CHEBI:57692"/>
    </cofactor>
</comment>
<dbReference type="InterPro" id="IPR047712">
    <property type="entry name" value="HpxO"/>
</dbReference>
<evidence type="ECO:0000256" key="12">
    <source>
        <dbReference type="ARBA" id="ARBA00047521"/>
    </source>
</evidence>
<name>A0A443IRB4_9RHOB</name>
<dbReference type="Gene3D" id="3.50.50.60">
    <property type="entry name" value="FAD/NAD(P)-binding domain"/>
    <property type="match status" value="1"/>
</dbReference>
<dbReference type="GO" id="GO:0006144">
    <property type="term" value="P:purine nucleobase metabolic process"/>
    <property type="evidence" value="ECO:0007669"/>
    <property type="project" value="UniProtKB-KW"/>
</dbReference>
<evidence type="ECO:0000259" key="13">
    <source>
        <dbReference type="Pfam" id="PF01494"/>
    </source>
</evidence>
<dbReference type="InterPro" id="IPR050493">
    <property type="entry name" value="FAD-dep_Monooxygenase_BioMet"/>
</dbReference>
<evidence type="ECO:0000256" key="10">
    <source>
        <dbReference type="ARBA" id="ARBA00035128"/>
    </source>
</evidence>
<dbReference type="EMBL" id="SAUW01000013">
    <property type="protein sequence ID" value="RWR09934.1"/>
    <property type="molecule type" value="Genomic_DNA"/>
</dbReference>
<evidence type="ECO:0000313" key="15">
    <source>
        <dbReference type="Proteomes" id="UP000285710"/>
    </source>
</evidence>
<dbReference type="RefSeq" id="WP_128270069.1">
    <property type="nucleotide sequence ID" value="NZ_SAUW01000013.1"/>
</dbReference>
<dbReference type="Proteomes" id="UP000285710">
    <property type="component" value="Unassembled WGS sequence"/>
</dbReference>
<keyword evidence="4" id="KW-0659">Purine metabolism</keyword>
<reference evidence="14 15" key="1">
    <citation type="submission" date="2019-01" db="EMBL/GenBank/DDBJ databases">
        <title>Sinorhodobacter populi sp. nov. isolated from the symptomatic bark tissue of Populus euramericana canker.</title>
        <authorList>
            <person name="Xu G."/>
        </authorList>
    </citation>
    <scope>NUCLEOTIDE SEQUENCE [LARGE SCALE GENOMIC DNA]</scope>
    <source>
        <strain evidence="14 15">2D-5</strain>
    </source>
</reference>
<evidence type="ECO:0000256" key="5">
    <source>
        <dbReference type="ARBA" id="ARBA00022827"/>
    </source>
</evidence>
<sequence length="385" mass="42005">MKAIIIGAGMGGLTAGIALKRIGYDVDIYERVTEVKPVGAALSLWPNGVKCLNYLGLHEQARTLAGQMDTMAYVDGLDGSVMTQFSLEPLYKEVGQRAWPVARADLQLMLMDAFGLDRIHLGRELASVSETDGVVTATFTDGATVTGDLLIGADGAHSGVRSYVWGHKAERRYTGYVNWNGLIEIDESIAPATQWTTFVGEGKRVSVMPVAEGRFYFFFDVPLPQGLPNDRATYQNTLRENFRGWAAPVQKLIDSIDPARTNRVEILDIDPNPVWVKGRVAILGDSAHNTAPDIGQGGCMAMEDSVVLAIALQTNTYGIEDALIRYQDKRAPRAGELVLRARKRCDVTHAKDPEATAAWYADLRKEDGTHIMKGILANIEGNPLG</sequence>
<comment type="similarity">
    <text evidence="9">Belongs to the FAD-dependent urate hydroxylase family.</text>
</comment>
<evidence type="ECO:0000256" key="8">
    <source>
        <dbReference type="ARBA" id="ARBA00023033"/>
    </source>
</evidence>
<dbReference type="Pfam" id="PF01494">
    <property type="entry name" value="FAD_binding_3"/>
    <property type="match status" value="1"/>
</dbReference>
<dbReference type="EC" id="1.14.13.113" evidence="10"/>
<comment type="pathway">
    <text evidence="2">Purine metabolism; urate degradation.</text>
</comment>
<keyword evidence="7" id="KW-0520">NAD</keyword>
<evidence type="ECO:0000256" key="3">
    <source>
        <dbReference type="ARBA" id="ARBA00022630"/>
    </source>
</evidence>
<dbReference type="NCBIfam" id="NF033623">
    <property type="entry name" value="urate_HpxO"/>
    <property type="match status" value="1"/>
</dbReference>
<dbReference type="InterPro" id="IPR036188">
    <property type="entry name" value="FAD/NAD-bd_sf"/>
</dbReference>
<organism evidence="14 15">
    <name type="scientific">Paenirhodobacter populi</name>
    <dbReference type="NCBI Taxonomy" id="2306993"/>
    <lineage>
        <taxon>Bacteria</taxon>
        <taxon>Pseudomonadati</taxon>
        <taxon>Pseudomonadota</taxon>
        <taxon>Alphaproteobacteria</taxon>
        <taxon>Rhodobacterales</taxon>
        <taxon>Rhodobacter group</taxon>
        <taxon>Paenirhodobacter</taxon>
    </lineage>
</organism>
<comment type="catalytic activity">
    <reaction evidence="12">
        <text>urate + NADH + O2 + H(+) = 5-hydroxyisourate + NAD(+) + H2O</text>
        <dbReference type="Rhea" id="RHEA:27329"/>
        <dbReference type="ChEBI" id="CHEBI:15377"/>
        <dbReference type="ChEBI" id="CHEBI:15378"/>
        <dbReference type="ChEBI" id="CHEBI:15379"/>
        <dbReference type="ChEBI" id="CHEBI:17775"/>
        <dbReference type="ChEBI" id="CHEBI:18072"/>
        <dbReference type="ChEBI" id="CHEBI:57540"/>
        <dbReference type="ChEBI" id="CHEBI:57945"/>
        <dbReference type="EC" id="1.14.13.113"/>
    </reaction>
</comment>
<dbReference type="SUPFAM" id="SSF51905">
    <property type="entry name" value="FAD/NAD(P)-binding domain"/>
    <property type="match status" value="1"/>
</dbReference>
<keyword evidence="3" id="KW-0285">Flavoprotein</keyword>
<evidence type="ECO:0000256" key="1">
    <source>
        <dbReference type="ARBA" id="ARBA00001974"/>
    </source>
</evidence>
<dbReference type="InterPro" id="IPR002938">
    <property type="entry name" value="FAD-bd"/>
</dbReference>
<keyword evidence="6" id="KW-0560">Oxidoreductase</keyword>
<keyword evidence="8" id="KW-0503">Monooxygenase</keyword>
<dbReference type="GO" id="GO:0102099">
    <property type="term" value="F:FAD-dependent urate hydroxylase activity"/>
    <property type="evidence" value="ECO:0007669"/>
    <property type="project" value="UniProtKB-EC"/>
</dbReference>
<evidence type="ECO:0000256" key="11">
    <source>
        <dbReference type="ARBA" id="ARBA00035262"/>
    </source>
</evidence>
<keyword evidence="15" id="KW-1185">Reference proteome</keyword>
<protein>
    <recommendedName>
        <fullName evidence="11">FAD-dependent urate hydroxylase</fullName>
        <ecNumber evidence="10">1.14.13.113</ecNumber>
    </recommendedName>
</protein>
<dbReference type="AlphaFoldDB" id="A0A443IRB4"/>
<dbReference type="GO" id="GO:0071949">
    <property type="term" value="F:FAD binding"/>
    <property type="evidence" value="ECO:0007669"/>
    <property type="project" value="InterPro"/>
</dbReference>
<evidence type="ECO:0000256" key="2">
    <source>
        <dbReference type="ARBA" id="ARBA00004705"/>
    </source>
</evidence>
<evidence type="ECO:0000256" key="6">
    <source>
        <dbReference type="ARBA" id="ARBA00023002"/>
    </source>
</evidence>
<gene>
    <name evidence="14" type="primary">hpxO</name>
    <name evidence="14" type="ORF">D2T33_13130</name>
</gene>
<reference evidence="14 15" key="2">
    <citation type="submission" date="2019-01" db="EMBL/GenBank/DDBJ databases">
        <authorList>
            <person name="Li Y."/>
        </authorList>
    </citation>
    <scope>NUCLEOTIDE SEQUENCE [LARGE SCALE GENOMIC DNA]</scope>
    <source>
        <strain evidence="14 15">2D-5</strain>
    </source>
</reference>
<dbReference type="PANTHER" id="PTHR13789">
    <property type="entry name" value="MONOOXYGENASE"/>
    <property type="match status" value="1"/>
</dbReference>
<dbReference type="GO" id="GO:0004846">
    <property type="term" value="F:urate oxidase activity"/>
    <property type="evidence" value="ECO:0007669"/>
    <property type="project" value="InterPro"/>
</dbReference>
<feature type="domain" description="FAD-binding" evidence="13">
    <location>
        <begin position="2"/>
        <end position="338"/>
    </location>
</feature>
<dbReference type="GO" id="GO:0019628">
    <property type="term" value="P:urate catabolic process"/>
    <property type="evidence" value="ECO:0007669"/>
    <property type="project" value="InterPro"/>
</dbReference>
<evidence type="ECO:0000256" key="7">
    <source>
        <dbReference type="ARBA" id="ARBA00023027"/>
    </source>
</evidence>
<dbReference type="PANTHER" id="PTHR13789:SF309">
    <property type="entry name" value="PUTATIVE (AFU_ORTHOLOGUE AFUA_6G14510)-RELATED"/>
    <property type="match status" value="1"/>
</dbReference>
<evidence type="ECO:0000256" key="9">
    <source>
        <dbReference type="ARBA" id="ARBA00035121"/>
    </source>
</evidence>
<evidence type="ECO:0000313" key="14">
    <source>
        <dbReference type="EMBL" id="RWR09934.1"/>
    </source>
</evidence>